<dbReference type="PROSITE" id="PS51257">
    <property type="entry name" value="PROKAR_LIPOPROTEIN"/>
    <property type="match status" value="1"/>
</dbReference>
<organism evidence="3 4">
    <name type="scientific">Mycolicibacterium cosmeticum</name>
    <dbReference type="NCBI Taxonomy" id="258533"/>
    <lineage>
        <taxon>Bacteria</taxon>
        <taxon>Bacillati</taxon>
        <taxon>Actinomycetota</taxon>
        <taxon>Actinomycetes</taxon>
        <taxon>Mycobacteriales</taxon>
        <taxon>Mycobacteriaceae</taxon>
        <taxon>Mycolicibacterium</taxon>
    </lineage>
</organism>
<protein>
    <submittedName>
        <fullName evidence="3">Uncharacterized protein</fullName>
    </submittedName>
</protein>
<evidence type="ECO:0000313" key="3">
    <source>
        <dbReference type="EMBL" id="CDO06884.1"/>
    </source>
</evidence>
<reference evidence="3" key="2">
    <citation type="submission" date="2014-03" db="EMBL/GenBank/DDBJ databases">
        <authorList>
            <person name="Urmite Genomes"/>
        </authorList>
    </citation>
    <scope>NUCLEOTIDE SEQUENCE</scope>
    <source>
        <strain evidence="3">DSM 44829</strain>
    </source>
</reference>
<dbReference type="EMBL" id="CCBB010000001">
    <property type="protein sequence ID" value="CDO06884.1"/>
    <property type="molecule type" value="Genomic_DNA"/>
</dbReference>
<dbReference type="Proteomes" id="UP000028870">
    <property type="component" value="Unassembled WGS sequence"/>
</dbReference>
<gene>
    <name evidence="3" type="ORF">BN977_01678</name>
</gene>
<reference evidence="3" key="1">
    <citation type="submission" date="2014-03" db="EMBL/GenBank/DDBJ databases">
        <title>Draft Genome Sequence of Mycobacterium cosmeticum DSM 44829.</title>
        <authorList>
            <person name="Croce O."/>
            <person name="Robert C."/>
            <person name="Raoult D."/>
            <person name="Drancourt M."/>
        </authorList>
    </citation>
    <scope>NUCLEOTIDE SEQUENCE [LARGE SCALE GENOMIC DNA]</scope>
    <source>
        <strain evidence="3">DSM 44829</strain>
    </source>
</reference>
<name>W9AMD5_MYCCO</name>
<accession>W9AMD5</accession>
<dbReference type="eggNOG" id="ENOG5030MAK">
    <property type="taxonomic scope" value="Bacteria"/>
</dbReference>
<evidence type="ECO:0000256" key="1">
    <source>
        <dbReference type="SAM" id="MobiDB-lite"/>
    </source>
</evidence>
<feature type="chain" id="PRO_5039206237" evidence="2">
    <location>
        <begin position="28"/>
        <end position="106"/>
    </location>
</feature>
<evidence type="ECO:0000256" key="2">
    <source>
        <dbReference type="SAM" id="SignalP"/>
    </source>
</evidence>
<proteinExistence type="predicted"/>
<evidence type="ECO:0000313" key="4">
    <source>
        <dbReference type="Proteomes" id="UP000028870"/>
    </source>
</evidence>
<feature type="region of interest" description="Disordered" evidence="1">
    <location>
        <begin position="28"/>
        <end position="106"/>
    </location>
</feature>
<sequence>MDTRKFTSRLGVVAGAAAVIALGGLTAACGNSSKESPTSTTSVTTTTTTTTTEATTTSAPAAPSESLAPTQKSIDPTGGNLFTPSVVAPPAPTVPGGQHPGINGIP</sequence>
<feature type="signal peptide" evidence="2">
    <location>
        <begin position="1"/>
        <end position="27"/>
    </location>
</feature>
<comment type="caution">
    <text evidence="3">The sequence shown here is derived from an EMBL/GenBank/DDBJ whole genome shotgun (WGS) entry which is preliminary data.</text>
</comment>
<feature type="compositionally biased region" description="Low complexity" evidence="1">
    <location>
        <begin position="28"/>
        <end position="70"/>
    </location>
</feature>
<dbReference type="AlphaFoldDB" id="W9AMD5"/>
<dbReference type="STRING" id="258533.BN977_01678"/>
<keyword evidence="2" id="KW-0732">Signal</keyword>
<keyword evidence="4" id="KW-1185">Reference proteome</keyword>
<dbReference type="RefSeq" id="WP_024450236.1">
    <property type="nucleotide sequence ID" value="NZ_CCBB010000001.1"/>
</dbReference>